<evidence type="ECO:0000313" key="9">
    <source>
        <dbReference type="EMBL" id="CAH7687419.1"/>
    </source>
</evidence>
<dbReference type="PANTHER" id="PTHR10889">
    <property type="entry name" value="DEOXYRIBOSE-PHOSPHATE ALDOLASE"/>
    <property type="match status" value="1"/>
</dbReference>
<dbReference type="GO" id="GO:0004139">
    <property type="term" value="F:deoxyribose-phosphate aldolase activity"/>
    <property type="evidence" value="ECO:0007669"/>
    <property type="project" value="UniProtKB-EC"/>
</dbReference>
<feature type="active site" description="Proton donor/acceptor" evidence="8">
    <location>
        <position position="244"/>
    </location>
</feature>
<dbReference type="GO" id="GO:0009264">
    <property type="term" value="P:deoxyribonucleotide catabolic process"/>
    <property type="evidence" value="ECO:0007669"/>
    <property type="project" value="InterPro"/>
</dbReference>
<dbReference type="AlphaFoldDB" id="A0AAV0BL34"/>
<gene>
    <name evidence="9" type="ORF">PPACK8108_LOCUS22192</name>
</gene>
<evidence type="ECO:0000256" key="5">
    <source>
        <dbReference type="ARBA" id="ARBA00023270"/>
    </source>
</evidence>
<dbReference type="SMART" id="SM01133">
    <property type="entry name" value="DeoC"/>
    <property type="match status" value="1"/>
</dbReference>
<comment type="similarity">
    <text evidence="1">Belongs to the DeoC/FbaB aldolase family. DeoC type 1 subfamily.</text>
</comment>
<dbReference type="GO" id="GO:0016052">
    <property type="term" value="P:carbohydrate catabolic process"/>
    <property type="evidence" value="ECO:0007669"/>
    <property type="project" value="TreeGrafter"/>
</dbReference>
<feature type="active site" description="Schiff-base intermediate with acetaldehyde" evidence="8">
    <location>
        <position position="205"/>
    </location>
</feature>
<dbReference type="InterPro" id="IPR013785">
    <property type="entry name" value="Aldolase_TIM"/>
</dbReference>
<accession>A0AAV0BL34</accession>
<evidence type="ECO:0000256" key="6">
    <source>
        <dbReference type="ARBA" id="ARBA00032755"/>
    </source>
</evidence>
<organism evidence="9 10">
    <name type="scientific">Phakopsora pachyrhizi</name>
    <name type="common">Asian soybean rust disease fungus</name>
    <dbReference type="NCBI Taxonomy" id="170000"/>
    <lineage>
        <taxon>Eukaryota</taxon>
        <taxon>Fungi</taxon>
        <taxon>Dikarya</taxon>
        <taxon>Basidiomycota</taxon>
        <taxon>Pucciniomycotina</taxon>
        <taxon>Pucciniomycetes</taxon>
        <taxon>Pucciniales</taxon>
        <taxon>Phakopsoraceae</taxon>
        <taxon>Phakopsora</taxon>
    </lineage>
</organism>
<dbReference type="CDD" id="cd00959">
    <property type="entry name" value="DeoC"/>
    <property type="match status" value="1"/>
</dbReference>
<dbReference type="HAMAP" id="MF_00114">
    <property type="entry name" value="DeoC_type1"/>
    <property type="match status" value="1"/>
</dbReference>
<keyword evidence="4" id="KW-0456">Lyase</keyword>
<dbReference type="SUPFAM" id="SSF51569">
    <property type="entry name" value="Aldolase"/>
    <property type="match status" value="1"/>
</dbReference>
<comment type="caution">
    <text evidence="9">The sequence shown here is derived from an EMBL/GenBank/DDBJ whole genome shotgun (WGS) entry which is preliminary data.</text>
</comment>
<evidence type="ECO:0000313" key="10">
    <source>
        <dbReference type="Proteomes" id="UP001153365"/>
    </source>
</evidence>
<keyword evidence="10" id="KW-1185">Reference proteome</keyword>
<evidence type="ECO:0000256" key="4">
    <source>
        <dbReference type="ARBA" id="ARBA00023239"/>
    </source>
</evidence>
<protein>
    <recommendedName>
        <fullName evidence="2">deoxyribose-phosphate aldolase</fullName>
        <ecNumber evidence="2">4.1.2.4</ecNumber>
    </recommendedName>
    <alternativeName>
        <fullName evidence="6">2-deoxy-D-ribose 5-phosphate aldolase</fullName>
    </alternativeName>
</protein>
<evidence type="ECO:0000256" key="1">
    <source>
        <dbReference type="ARBA" id="ARBA00010936"/>
    </source>
</evidence>
<dbReference type="Gene3D" id="3.20.20.70">
    <property type="entry name" value="Aldolase class I"/>
    <property type="match status" value="1"/>
</dbReference>
<dbReference type="InterPro" id="IPR028581">
    <property type="entry name" value="DeoC_typeI"/>
</dbReference>
<reference evidence="9" key="1">
    <citation type="submission" date="2022-06" db="EMBL/GenBank/DDBJ databases">
        <authorList>
            <consortium name="SYNGENTA / RWTH Aachen University"/>
        </authorList>
    </citation>
    <scope>NUCLEOTIDE SEQUENCE</scope>
</reference>
<dbReference type="InterPro" id="IPR002915">
    <property type="entry name" value="DeoC/FbaB/LacD_aldolase"/>
</dbReference>
<proteinExistence type="inferred from homology"/>
<dbReference type="InterPro" id="IPR011343">
    <property type="entry name" value="DeoC"/>
</dbReference>
<evidence type="ECO:0000256" key="3">
    <source>
        <dbReference type="ARBA" id="ARBA00022490"/>
    </source>
</evidence>
<dbReference type="PANTHER" id="PTHR10889:SF1">
    <property type="entry name" value="DEOXYRIBOSE-PHOSPHATE ALDOLASE"/>
    <property type="match status" value="1"/>
</dbReference>
<dbReference type="EMBL" id="CALTRL010005868">
    <property type="protein sequence ID" value="CAH7687419.1"/>
    <property type="molecule type" value="Genomic_DNA"/>
</dbReference>
<dbReference type="Proteomes" id="UP001153365">
    <property type="component" value="Unassembled WGS sequence"/>
</dbReference>
<evidence type="ECO:0000256" key="7">
    <source>
        <dbReference type="ARBA" id="ARBA00048791"/>
    </source>
</evidence>
<dbReference type="GO" id="GO:0005737">
    <property type="term" value="C:cytoplasm"/>
    <property type="evidence" value="ECO:0007669"/>
    <property type="project" value="InterPro"/>
</dbReference>
<keyword evidence="5 8" id="KW-0704">Schiff base</keyword>
<evidence type="ECO:0000256" key="2">
    <source>
        <dbReference type="ARBA" id="ARBA00012515"/>
    </source>
</evidence>
<dbReference type="PIRSF" id="PIRSF001357">
    <property type="entry name" value="DeoC"/>
    <property type="match status" value="1"/>
</dbReference>
<comment type="catalytic activity">
    <reaction evidence="7">
        <text>2-deoxy-D-ribose 5-phosphate = D-glyceraldehyde 3-phosphate + acetaldehyde</text>
        <dbReference type="Rhea" id="RHEA:12821"/>
        <dbReference type="ChEBI" id="CHEBI:15343"/>
        <dbReference type="ChEBI" id="CHEBI:59776"/>
        <dbReference type="ChEBI" id="CHEBI:62877"/>
        <dbReference type="EC" id="4.1.2.4"/>
    </reaction>
</comment>
<keyword evidence="3" id="KW-0963">Cytoplasm</keyword>
<sequence length="282" mass="31822">MIDDRFKRNPNRFIDHTNLKPISDKNDIEKLCEEAIRFRFRSVCVNPYWVKFCKDRILDHDDLSDSFIDDDDDDDDDGRIRICTVVGFPLGSNSSSVKAFEIQQALKDGATEIDLVINIGLLFTVLNKQLNVDEGVGLGSMDEFETDFLESIEPIVRYRSTSVDDGEVKQRLILKVIIETSQLTNSQIGLVSRFLSGVKHVDFIKTSTGFNGRGASLDDIELISKNSTRPKFNPSDKPLRTQIKASGGIKSYEDSLNFIRAGVTRLGTSSGVRIMDEWEKTR</sequence>
<dbReference type="EC" id="4.1.2.4" evidence="2"/>
<evidence type="ECO:0000256" key="8">
    <source>
        <dbReference type="PIRSR" id="PIRSR001357-50"/>
    </source>
</evidence>
<name>A0AAV0BL34_PHAPC</name>